<dbReference type="Gene3D" id="2.30.180.10">
    <property type="entry name" value="FAS1 domain"/>
    <property type="match status" value="1"/>
</dbReference>
<dbReference type="Proteomes" id="UP000199666">
    <property type="component" value="Unassembled WGS sequence"/>
</dbReference>
<dbReference type="EMBL" id="FOPP01000004">
    <property type="protein sequence ID" value="SFH00269.1"/>
    <property type="molecule type" value="Genomic_DNA"/>
</dbReference>
<evidence type="ECO:0000313" key="1">
    <source>
        <dbReference type="EMBL" id="SFH00269.1"/>
    </source>
</evidence>
<keyword evidence="2" id="KW-1185">Reference proteome</keyword>
<accession>A0A1I2WHV7</accession>
<sequence length="195" mass="22008">MYHDYENTIKEFDGTALQYLQSQKNTFDSLLLVLDRLPELKDSLSAKNVTLFAPTNQSFQAAIKNLNIERKAQGKSALYLSDCDLAELDTLTTRYILRNARTTDSYAQFADGLNIMSIKYAYPMHVQYNKLNASGFVGGGPQSVIFSDPKGSIFEKYWENANTNAVNIKTKNAIVNILAPLHDYGFNEFVIRVNK</sequence>
<name>A0A1I2WHV7_9SPHI</name>
<reference evidence="1 2" key="1">
    <citation type="submission" date="2016-10" db="EMBL/GenBank/DDBJ databases">
        <authorList>
            <person name="de Groot N.N."/>
        </authorList>
    </citation>
    <scope>NUCLEOTIDE SEQUENCE [LARGE SCALE GENOMIC DNA]</scope>
    <source>
        <strain evidence="1 2">DSM 18684</strain>
    </source>
</reference>
<dbReference type="InterPro" id="IPR036378">
    <property type="entry name" value="FAS1_dom_sf"/>
</dbReference>
<organism evidence="1 2">
    <name type="scientific">Pedobacter insulae</name>
    <dbReference type="NCBI Taxonomy" id="414048"/>
    <lineage>
        <taxon>Bacteria</taxon>
        <taxon>Pseudomonadati</taxon>
        <taxon>Bacteroidota</taxon>
        <taxon>Sphingobacteriia</taxon>
        <taxon>Sphingobacteriales</taxon>
        <taxon>Sphingobacteriaceae</taxon>
        <taxon>Pedobacter</taxon>
    </lineage>
</organism>
<dbReference type="SUPFAM" id="SSF82153">
    <property type="entry name" value="FAS1 domain"/>
    <property type="match status" value="1"/>
</dbReference>
<protein>
    <submittedName>
        <fullName evidence="1">Fasciclin domain-containing protein</fullName>
    </submittedName>
</protein>
<gene>
    <name evidence="1" type="ORF">SAMN04489864_10430</name>
</gene>
<dbReference type="AlphaFoldDB" id="A0A1I2WHV7"/>
<dbReference type="STRING" id="414048.SAMN04489864_10430"/>
<proteinExistence type="predicted"/>
<evidence type="ECO:0000313" key="2">
    <source>
        <dbReference type="Proteomes" id="UP000199666"/>
    </source>
</evidence>